<feature type="signal peptide" evidence="1">
    <location>
        <begin position="1"/>
        <end position="29"/>
    </location>
</feature>
<evidence type="ECO:0000256" key="1">
    <source>
        <dbReference type="SAM" id="SignalP"/>
    </source>
</evidence>
<keyword evidence="1" id="KW-0732">Signal</keyword>
<reference evidence="3" key="1">
    <citation type="submission" date="2005-09" db="EMBL/GenBank/DDBJ databases">
        <authorList>
            <person name="Mural R.J."/>
            <person name="Li P.W."/>
            <person name="Adams M.D."/>
            <person name="Amanatides P.G."/>
            <person name="Baden-Tillson H."/>
            <person name="Barnstead M."/>
            <person name="Chin S.H."/>
            <person name="Dew I."/>
            <person name="Evans C.A."/>
            <person name="Ferriera S."/>
            <person name="Flanigan M."/>
            <person name="Fosler C."/>
            <person name="Glodek A."/>
            <person name="Gu Z."/>
            <person name="Holt R.A."/>
            <person name="Jennings D."/>
            <person name="Kraft C.L."/>
            <person name="Lu F."/>
            <person name="Nguyen T."/>
            <person name="Nusskern D.R."/>
            <person name="Pfannkoch C.M."/>
            <person name="Sitter C."/>
            <person name="Sutton G.G."/>
            <person name="Venter J.C."/>
            <person name="Wang Z."/>
            <person name="Woodage T."/>
            <person name="Zheng X.H."/>
            <person name="Zhong F."/>
        </authorList>
    </citation>
    <scope>NUCLEOTIDE SEQUENCE [LARGE SCALE GENOMIC DNA]</scope>
    <source>
        <strain>BN</strain>
        <strain evidence="3">Sprague-Dawley</strain>
    </source>
</reference>
<protein>
    <submittedName>
        <fullName evidence="2">RCG57715</fullName>
    </submittedName>
</protein>
<evidence type="ECO:0000313" key="3">
    <source>
        <dbReference type="Proteomes" id="UP000234681"/>
    </source>
</evidence>
<proteinExistence type="predicted"/>
<dbReference type="Proteomes" id="UP000234681">
    <property type="component" value="Chromosome 1"/>
</dbReference>
<evidence type="ECO:0000313" key="2">
    <source>
        <dbReference type="EMBL" id="EDL94237.1"/>
    </source>
</evidence>
<dbReference type="AlphaFoldDB" id="A6JHB3"/>
<name>A6JHB3_RAT</name>
<gene>
    <name evidence="2" type="ORF">rCG_57715</name>
</gene>
<dbReference type="EMBL" id="CH473986">
    <property type="protein sequence ID" value="EDL94237.1"/>
    <property type="molecule type" value="Genomic_DNA"/>
</dbReference>
<sequence>MNPFFPSCSPRFLAEACALCSLLCGQASCLTLHSLLGKVGKRQDEDLLFYSFPNKRTCQLEAP</sequence>
<feature type="chain" id="PRO_5039939079" evidence="1">
    <location>
        <begin position="30"/>
        <end position="63"/>
    </location>
</feature>
<organism evidence="2 3">
    <name type="scientific">Rattus norvegicus</name>
    <name type="common">Rat</name>
    <dbReference type="NCBI Taxonomy" id="10116"/>
    <lineage>
        <taxon>Eukaryota</taxon>
        <taxon>Metazoa</taxon>
        <taxon>Chordata</taxon>
        <taxon>Craniata</taxon>
        <taxon>Vertebrata</taxon>
        <taxon>Euteleostomi</taxon>
        <taxon>Mammalia</taxon>
        <taxon>Eutheria</taxon>
        <taxon>Euarchontoglires</taxon>
        <taxon>Glires</taxon>
        <taxon>Rodentia</taxon>
        <taxon>Myomorpha</taxon>
        <taxon>Muroidea</taxon>
        <taxon>Muridae</taxon>
        <taxon>Murinae</taxon>
        <taxon>Rattus</taxon>
    </lineage>
</organism>
<feature type="non-terminal residue" evidence="2">
    <location>
        <position position="63"/>
    </location>
</feature>
<accession>A6JHB3</accession>